<keyword evidence="4 9" id="KW-0812">Transmembrane</keyword>
<sequence>MQIFSNLLFWWSNIFLLALSFYVIFKPTKIFHLSHAFSITLSAYCVYFFSGGHLSVFSVIFLALVGAAAFGMANEALFYRPLRGAKDAGLKMLILSLGIYILFQNLLSILFDDDIKPLSNELFSGKYDLSGVFYTRVQLISLCVAMAIFLFTAFLWNRTRLGKAIRAISENPELSRIFGIPKERIILLAFALGSVYAGMAGILIGFDTGITPTMGFSLLLYGIVAMIIGGTESLWGIAVGALILAAAQTLSAYYLDTKWTDAVTYLILIIFLIFRPYGVSGARIRKVEI</sequence>
<dbReference type="InterPro" id="IPR052157">
    <property type="entry name" value="BCAA_transport_permease"/>
</dbReference>
<dbReference type="GO" id="GO:0005886">
    <property type="term" value="C:plasma membrane"/>
    <property type="evidence" value="ECO:0007669"/>
    <property type="project" value="UniProtKB-SubCell"/>
</dbReference>
<protein>
    <submittedName>
        <fullName evidence="10">Branched-chain amino acid transport system permease protein</fullName>
    </submittedName>
</protein>
<accession>A0A450TJE1</accession>
<keyword evidence="5" id="KW-0029">Amino-acid transport</keyword>
<dbReference type="Pfam" id="PF02653">
    <property type="entry name" value="BPD_transp_2"/>
    <property type="match status" value="1"/>
</dbReference>
<dbReference type="GO" id="GO:0022857">
    <property type="term" value="F:transmembrane transporter activity"/>
    <property type="evidence" value="ECO:0007669"/>
    <property type="project" value="InterPro"/>
</dbReference>
<comment type="subcellular location">
    <subcellularLocation>
        <location evidence="1">Cell inner membrane</location>
        <topology evidence="1">Multi-pass membrane protein</topology>
    </subcellularLocation>
</comment>
<feature type="transmembrane region" description="Helical" evidence="9">
    <location>
        <begin position="185"/>
        <end position="204"/>
    </location>
</feature>
<evidence type="ECO:0000256" key="8">
    <source>
        <dbReference type="ARBA" id="ARBA00037998"/>
    </source>
</evidence>
<dbReference type="EMBL" id="CAADEY010000166">
    <property type="protein sequence ID" value="VFJ67536.1"/>
    <property type="molecule type" value="Genomic_DNA"/>
</dbReference>
<feature type="transmembrane region" description="Helical" evidence="9">
    <location>
        <begin position="235"/>
        <end position="256"/>
    </location>
</feature>
<evidence type="ECO:0000256" key="3">
    <source>
        <dbReference type="ARBA" id="ARBA00022475"/>
    </source>
</evidence>
<evidence type="ECO:0000256" key="4">
    <source>
        <dbReference type="ARBA" id="ARBA00022692"/>
    </source>
</evidence>
<dbReference type="PANTHER" id="PTHR11795:SF445">
    <property type="entry name" value="AMINO ACID ABC TRANSPORTER PERMEASE PROTEIN"/>
    <property type="match status" value="1"/>
</dbReference>
<feature type="transmembrane region" description="Helical" evidence="9">
    <location>
        <begin position="6"/>
        <end position="25"/>
    </location>
</feature>
<dbReference type="GO" id="GO:0006865">
    <property type="term" value="P:amino acid transport"/>
    <property type="evidence" value="ECO:0007669"/>
    <property type="project" value="UniProtKB-KW"/>
</dbReference>
<keyword evidence="6 9" id="KW-1133">Transmembrane helix</keyword>
<proteinExistence type="inferred from homology"/>
<feature type="transmembrane region" description="Helical" evidence="9">
    <location>
        <begin position="210"/>
        <end position="228"/>
    </location>
</feature>
<evidence type="ECO:0000256" key="9">
    <source>
        <dbReference type="SAM" id="Phobius"/>
    </source>
</evidence>
<evidence type="ECO:0000313" key="10">
    <source>
        <dbReference type="EMBL" id="VFJ67536.1"/>
    </source>
</evidence>
<name>A0A450TJE1_9GAMM</name>
<gene>
    <name evidence="10" type="ORF">BECKDK2373C_GA0170839_11666</name>
</gene>
<evidence type="ECO:0000256" key="7">
    <source>
        <dbReference type="ARBA" id="ARBA00023136"/>
    </source>
</evidence>
<dbReference type="PANTHER" id="PTHR11795">
    <property type="entry name" value="BRANCHED-CHAIN AMINO ACID TRANSPORT SYSTEM PERMEASE PROTEIN LIVH"/>
    <property type="match status" value="1"/>
</dbReference>
<feature type="transmembrane region" description="Helical" evidence="9">
    <location>
        <begin position="56"/>
        <end position="78"/>
    </location>
</feature>
<evidence type="ECO:0000256" key="1">
    <source>
        <dbReference type="ARBA" id="ARBA00004429"/>
    </source>
</evidence>
<organism evidence="10">
    <name type="scientific">Candidatus Kentrum sp. DK</name>
    <dbReference type="NCBI Taxonomy" id="2126562"/>
    <lineage>
        <taxon>Bacteria</taxon>
        <taxon>Pseudomonadati</taxon>
        <taxon>Pseudomonadota</taxon>
        <taxon>Gammaproteobacteria</taxon>
        <taxon>Candidatus Kentrum</taxon>
    </lineage>
</organism>
<dbReference type="CDD" id="cd06582">
    <property type="entry name" value="TM_PBP1_LivH_like"/>
    <property type="match status" value="1"/>
</dbReference>
<dbReference type="InterPro" id="IPR001851">
    <property type="entry name" value="ABC_transp_permease"/>
</dbReference>
<evidence type="ECO:0000256" key="6">
    <source>
        <dbReference type="ARBA" id="ARBA00022989"/>
    </source>
</evidence>
<dbReference type="AlphaFoldDB" id="A0A450TJE1"/>
<keyword evidence="3" id="KW-1003">Cell membrane</keyword>
<comment type="similarity">
    <text evidence="8">Belongs to the binding-protein-dependent transport system permease family. LivHM subfamily.</text>
</comment>
<feature type="transmembrane region" description="Helical" evidence="9">
    <location>
        <begin position="131"/>
        <end position="156"/>
    </location>
</feature>
<keyword evidence="7 9" id="KW-0472">Membrane</keyword>
<reference evidence="10" key="1">
    <citation type="submission" date="2019-02" db="EMBL/GenBank/DDBJ databases">
        <authorList>
            <person name="Gruber-Vodicka R. H."/>
            <person name="Seah K. B. B."/>
        </authorList>
    </citation>
    <scope>NUCLEOTIDE SEQUENCE</scope>
    <source>
        <strain evidence="10">BECK_DK161</strain>
    </source>
</reference>
<feature type="transmembrane region" description="Helical" evidence="9">
    <location>
        <begin position="262"/>
        <end position="279"/>
    </location>
</feature>
<feature type="transmembrane region" description="Helical" evidence="9">
    <location>
        <begin position="90"/>
        <end position="111"/>
    </location>
</feature>
<keyword evidence="2" id="KW-0813">Transport</keyword>
<evidence type="ECO:0000256" key="5">
    <source>
        <dbReference type="ARBA" id="ARBA00022970"/>
    </source>
</evidence>
<evidence type="ECO:0000256" key="2">
    <source>
        <dbReference type="ARBA" id="ARBA00022448"/>
    </source>
</evidence>